<dbReference type="AlphaFoldDB" id="A0A4Y2B4E4"/>
<evidence type="ECO:0008006" key="4">
    <source>
        <dbReference type="Google" id="ProtNLM"/>
    </source>
</evidence>
<evidence type="ECO:0000313" key="3">
    <source>
        <dbReference type="Proteomes" id="UP000499080"/>
    </source>
</evidence>
<comment type="caution">
    <text evidence="2">The sequence shown here is derived from an EMBL/GenBank/DDBJ whole genome shotgun (WGS) entry which is preliminary data.</text>
</comment>
<protein>
    <recommendedName>
        <fullName evidence="4">Mos1 transposase HTH domain-containing protein</fullName>
    </recommendedName>
</protein>
<proteinExistence type="predicted"/>
<dbReference type="OrthoDB" id="8191996at2759"/>
<dbReference type="EMBL" id="BGPR01000052">
    <property type="protein sequence ID" value="GBL87202.1"/>
    <property type="molecule type" value="Genomic_DNA"/>
</dbReference>
<evidence type="ECO:0000313" key="2">
    <source>
        <dbReference type="EMBL" id="GBL87202.1"/>
    </source>
</evidence>
<reference evidence="2 3" key="1">
    <citation type="journal article" date="2019" name="Sci. Rep.">
        <title>Orb-weaving spider Araneus ventricosus genome elucidates the spidroin gene catalogue.</title>
        <authorList>
            <person name="Kono N."/>
            <person name="Nakamura H."/>
            <person name="Ohtoshi R."/>
            <person name="Moran D.A.P."/>
            <person name="Shinohara A."/>
            <person name="Yoshida Y."/>
            <person name="Fujiwara M."/>
            <person name="Mori M."/>
            <person name="Tomita M."/>
            <person name="Arakawa K."/>
        </authorList>
    </citation>
    <scope>NUCLEOTIDE SEQUENCE [LARGE SCALE GENOMIC DNA]</scope>
</reference>
<feature type="region of interest" description="Disordered" evidence="1">
    <location>
        <begin position="96"/>
        <end position="121"/>
    </location>
</feature>
<organism evidence="2 3">
    <name type="scientific">Araneus ventricosus</name>
    <name type="common">Orbweaver spider</name>
    <name type="synonym">Epeira ventricosa</name>
    <dbReference type="NCBI Taxonomy" id="182803"/>
    <lineage>
        <taxon>Eukaryota</taxon>
        <taxon>Metazoa</taxon>
        <taxon>Ecdysozoa</taxon>
        <taxon>Arthropoda</taxon>
        <taxon>Chelicerata</taxon>
        <taxon>Arachnida</taxon>
        <taxon>Araneae</taxon>
        <taxon>Araneomorphae</taxon>
        <taxon>Entelegynae</taxon>
        <taxon>Araneoidea</taxon>
        <taxon>Araneidae</taxon>
        <taxon>Araneus</taxon>
    </lineage>
</organism>
<gene>
    <name evidence="2" type="ORF">AVEN_270488_1</name>
</gene>
<keyword evidence="3" id="KW-1185">Reference proteome</keyword>
<evidence type="ECO:0000256" key="1">
    <source>
        <dbReference type="SAM" id="MobiDB-lite"/>
    </source>
</evidence>
<dbReference type="Proteomes" id="UP000499080">
    <property type="component" value="Unassembled WGS sequence"/>
</dbReference>
<accession>A0A4Y2B4E4</accession>
<sequence>MSPLTDTWSAIEVRSIIRFLRLKKISPAEMHCQLVEVYGASVMSRKQVWFGCKEFELNRKNVQDKKSLLSFHKLPVLKEVKRLFWDEPHNFKALSDGEDETRATMPSSKLPGHANMRTKIE</sequence>
<name>A0A4Y2B4E4_ARAVE</name>